<dbReference type="CDD" id="cd00033">
    <property type="entry name" value="CCP"/>
    <property type="match status" value="3"/>
</dbReference>
<feature type="transmembrane region" description="Helical" evidence="7">
    <location>
        <begin position="225"/>
        <end position="254"/>
    </location>
</feature>
<dbReference type="Pfam" id="PF00084">
    <property type="entry name" value="Sushi"/>
    <property type="match status" value="3"/>
</dbReference>
<dbReference type="SUPFAM" id="SSF57535">
    <property type="entry name" value="Complement control module/SCR domain"/>
    <property type="match status" value="3"/>
</dbReference>
<evidence type="ECO:0000313" key="9">
    <source>
        <dbReference type="EnsemblMetazoa" id="XP_011405032.2"/>
    </source>
</evidence>
<evidence type="ECO:0000256" key="1">
    <source>
        <dbReference type="ARBA" id="ARBA00022659"/>
    </source>
</evidence>
<feature type="compositionally biased region" description="Acidic residues" evidence="6">
    <location>
        <begin position="310"/>
        <end position="327"/>
    </location>
</feature>
<feature type="compositionally biased region" description="Acidic residues" evidence="6">
    <location>
        <begin position="278"/>
        <end position="289"/>
    </location>
</feature>
<keyword evidence="7" id="KW-0472">Membrane</keyword>
<accession>A0AAN0IN81</accession>
<reference evidence="9" key="2">
    <citation type="submission" date="2024-06" db="UniProtKB">
        <authorList>
            <consortium name="EnsemblMetazoa"/>
        </authorList>
    </citation>
    <scope>IDENTIFICATION</scope>
</reference>
<sequence>MRDLRTLTLYAKWEISGDLFIPRSAVCYGFSGTIANSANVYISQGFSKVAGRYSEGTIVSYSCNDHFAPLDGHTTVQCTTSGSWSPNVPQCAVSCPALNKPSNGALSTTATSPGVIVTLYCNDGYMLHGTPNITCLVNGYWSNTLATCNQLICPNLVLVPHLVIENTPACTPGSVITFSCEAGFVVSGNRTILCDKTGHWNSTLPSCISSNSTNTAHSTSNSKSLALIGGVFAFVLVVLAVAMVVIIILFVVWVRRQKRISLSIRSDQDEQIHLINPNEDDEDEDETSADEGQLSIARGTVRFQPLYSEDKEEEDDEDPINFDQDDK</sequence>
<dbReference type="GeneID" id="100634944"/>
<organism evidence="9 10">
    <name type="scientific">Amphimedon queenslandica</name>
    <name type="common">Sponge</name>
    <dbReference type="NCBI Taxonomy" id="400682"/>
    <lineage>
        <taxon>Eukaryota</taxon>
        <taxon>Metazoa</taxon>
        <taxon>Porifera</taxon>
        <taxon>Demospongiae</taxon>
        <taxon>Heteroscleromorpha</taxon>
        <taxon>Haplosclerida</taxon>
        <taxon>Niphatidae</taxon>
        <taxon>Amphimedon</taxon>
    </lineage>
</organism>
<feature type="domain" description="Sushi" evidence="8">
    <location>
        <begin position="93"/>
        <end position="150"/>
    </location>
</feature>
<keyword evidence="7" id="KW-0812">Transmembrane</keyword>
<dbReference type="PANTHER" id="PTHR19325:SF575">
    <property type="entry name" value="LOCOMOTION-RELATED PROTEIN HIKARU GENKI"/>
    <property type="match status" value="1"/>
</dbReference>
<dbReference type="AlphaFoldDB" id="A0AAN0IN81"/>
<keyword evidence="1 5" id="KW-0768">Sushi</keyword>
<evidence type="ECO:0000256" key="2">
    <source>
        <dbReference type="ARBA" id="ARBA00022737"/>
    </source>
</evidence>
<dbReference type="RefSeq" id="XP_011405032.2">
    <property type="nucleotide sequence ID" value="XM_011406730.2"/>
</dbReference>
<feature type="region of interest" description="Disordered" evidence="6">
    <location>
        <begin position="273"/>
        <end position="327"/>
    </location>
</feature>
<evidence type="ECO:0000256" key="4">
    <source>
        <dbReference type="ARBA" id="ARBA00023180"/>
    </source>
</evidence>
<feature type="disulfide bond" evidence="5">
    <location>
        <begin position="121"/>
        <end position="148"/>
    </location>
</feature>
<evidence type="ECO:0000256" key="7">
    <source>
        <dbReference type="SAM" id="Phobius"/>
    </source>
</evidence>
<dbReference type="EnsemblMetazoa" id="XM_011406730.2">
    <property type="protein sequence ID" value="XP_011405032.2"/>
    <property type="gene ID" value="LOC100634944"/>
</dbReference>
<proteinExistence type="predicted"/>
<keyword evidence="10" id="KW-1185">Reference proteome</keyword>
<dbReference type="PANTHER" id="PTHR19325">
    <property type="entry name" value="COMPLEMENT COMPONENT-RELATED SUSHI DOMAIN-CONTAINING"/>
    <property type="match status" value="1"/>
</dbReference>
<protein>
    <recommendedName>
        <fullName evidence="8">Sushi domain-containing protein</fullName>
    </recommendedName>
</protein>
<dbReference type="PROSITE" id="PS50923">
    <property type="entry name" value="SUSHI"/>
    <property type="match status" value="3"/>
</dbReference>
<feature type="domain" description="Sushi" evidence="8">
    <location>
        <begin position="151"/>
        <end position="209"/>
    </location>
</feature>
<keyword evidence="7" id="KW-1133">Transmembrane helix</keyword>
<evidence type="ECO:0000313" key="10">
    <source>
        <dbReference type="Proteomes" id="UP000007879"/>
    </source>
</evidence>
<dbReference type="Proteomes" id="UP000007879">
    <property type="component" value="Unassembled WGS sequence"/>
</dbReference>
<dbReference type="KEGG" id="aqu:100634944"/>
<feature type="domain" description="Sushi" evidence="8">
    <location>
        <begin position="25"/>
        <end position="91"/>
    </location>
</feature>
<dbReference type="Gene3D" id="2.10.70.10">
    <property type="entry name" value="Complement Module, domain 1"/>
    <property type="match status" value="3"/>
</dbReference>
<keyword evidence="3 5" id="KW-1015">Disulfide bond</keyword>
<evidence type="ECO:0000256" key="5">
    <source>
        <dbReference type="PROSITE-ProRule" id="PRU00302"/>
    </source>
</evidence>
<keyword evidence="4" id="KW-0325">Glycoprotein</keyword>
<dbReference type="SMART" id="SM00032">
    <property type="entry name" value="CCP"/>
    <property type="match status" value="3"/>
</dbReference>
<dbReference type="InterPro" id="IPR050350">
    <property type="entry name" value="Compl-Cell_Adhes-Reg"/>
</dbReference>
<reference evidence="10" key="1">
    <citation type="journal article" date="2010" name="Nature">
        <title>The Amphimedon queenslandica genome and the evolution of animal complexity.</title>
        <authorList>
            <person name="Srivastava M."/>
            <person name="Simakov O."/>
            <person name="Chapman J."/>
            <person name="Fahey B."/>
            <person name="Gauthier M.E."/>
            <person name="Mitros T."/>
            <person name="Richards G.S."/>
            <person name="Conaco C."/>
            <person name="Dacre M."/>
            <person name="Hellsten U."/>
            <person name="Larroux C."/>
            <person name="Putnam N.H."/>
            <person name="Stanke M."/>
            <person name="Adamska M."/>
            <person name="Darling A."/>
            <person name="Degnan S.M."/>
            <person name="Oakley T.H."/>
            <person name="Plachetzki D.C."/>
            <person name="Zhai Y."/>
            <person name="Adamski M."/>
            <person name="Calcino A."/>
            <person name="Cummins S.F."/>
            <person name="Goodstein D.M."/>
            <person name="Harris C."/>
            <person name="Jackson D.J."/>
            <person name="Leys S.P."/>
            <person name="Shu S."/>
            <person name="Woodcroft B.J."/>
            <person name="Vervoort M."/>
            <person name="Kosik K.S."/>
            <person name="Manning G."/>
            <person name="Degnan B.M."/>
            <person name="Rokhsar D.S."/>
        </authorList>
    </citation>
    <scope>NUCLEOTIDE SEQUENCE [LARGE SCALE GENOMIC DNA]</scope>
</reference>
<feature type="disulfide bond" evidence="5">
    <location>
        <begin position="180"/>
        <end position="207"/>
    </location>
</feature>
<comment type="caution">
    <text evidence="5">Lacks conserved residue(s) required for the propagation of feature annotation.</text>
</comment>
<name>A0AAN0IN81_AMPQE</name>
<evidence type="ECO:0000256" key="6">
    <source>
        <dbReference type="SAM" id="MobiDB-lite"/>
    </source>
</evidence>
<evidence type="ECO:0000256" key="3">
    <source>
        <dbReference type="ARBA" id="ARBA00023157"/>
    </source>
</evidence>
<evidence type="ECO:0000259" key="8">
    <source>
        <dbReference type="PROSITE" id="PS50923"/>
    </source>
</evidence>
<keyword evidence="2" id="KW-0677">Repeat</keyword>
<dbReference type="InterPro" id="IPR000436">
    <property type="entry name" value="Sushi_SCR_CCP_dom"/>
</dbReference>
<dbReference type="InterPro" id="IPR035976">
    <property type="entry name" value="Sushi/SCR/CCP_sf"/>
</dbReference>